<dbReference type="SUPFAM" id="SSF141371">
    <property type="entry name" value="PilZ domain-like"/>
    <property type="match status" value="1"/>
</dbReference>
<dbReference type="AlphaFoldDB" id="A0A7C9N1X2"/>
<name>A0A7C9N1X2_9BACT</name>
<evidence type="ECO:0000313" key="1">
    <source>
        <dbReference type="EMBL" id="MYL83411.1"/>
    </source>
</evidence>
<comment type="caution">
    <text evidence="1">The sequence shown here is derived from an EMBL/GenBank/DDBJ whole genome shotgun (WGS) entry which is preliminary data.</text>
</comment>
<protein>
    <submittedName>
        <fullName evidence="1">PilZ domain-containing protein</fullName>
    </submittedName>
</protein>
<organism evidence="1 2">
    <name type="scientific">Solidesulfovibrio aerotolerans</name>
    <dbReference type="NCBI Taxonomy" id="295255"/>
    <lineage>
        <taxon>Bacteria</taxon>
        <taxon>Pseudomonadati</taxon>
        <taxon>Thermodesulfobacteriota</taxon>
        <taxon>Desulfovibrionia</taxon>
        <taxon>Desulfovibrionales</taxon>
        <taxon>Desulfovibrionaceae</taxon>
        <taxon>Solidesulfovibrio</taxon>
    </lineage>
</organism>
<reference evidence="1 2" key="1">
    <citation type="submission" date="2020-01" db="EMBL/GenBank/DDBJ databases">
        <title>Genome sequence of Desulfovibrio aerotolerans DSM 16695(T).</title>
        <authorList>
            <person name="Karnachuk O."/>
            <person name="Avakyan M."/>
            <person name="Mardanov A."/>
            <person name="Kadnikov V."/>
            <person name="Ravin N."/>
        </authorList>
    </citation>
    <scope>NUCLEOTIDE SEQUENCE [LARGE SCALE GENOMIC DNA]</scope>
    <source>
        <strain evidence="1 2">DSM 16695</strain>
    </source>
</reference>
<dbReference type="OrthoDB" id="5453748at2"/>
<accession>A0A7C9N1X2</accession>
<dbReference type="Proteomes" id="UP000482487">
    <property type="component" value="Unassembled WGS sequence"/>
</dbReference>
<dbReference type="EMBL" id="WVUD01000014">
    <property type="protein sequence ID" value="MYL83411.1"/>
    <property type="molecule type" value="Genomic_DNA"/>
</dbReference>
<dbReference type="RefSeq" id="WP_160960655.1">
    <property type="nucleotide sequence ID" value="NZ_WVUD01000014.1"/>
</dbReference>
<keyword evidence="2" id="KW-1185">Reference proteome</keyword>
<dbReference type="Gene3D" id="2.40.10.220">
    <property type="entry name" value="predicted glycosyltransferase like domains"/>
    <property type="match status" value="1"/>
</dbReference>
<sequence>MPLVELRKCAACGKSAWHELVDRGPPAPCYWRCRECGDRRSAKRVSFCADDALHRGHVQTRHQAAEVHIIDLSELGARLRFVEAKGFPVAEHDKILFNAGLQPVGPLGEFRMATVRWVEDDAFGIAFDKPLFTSPNDLSCVVKG</sequence>
<gene>
    <name evidence="1" type="ORF">GTA51_09765</name>
</gene>
<proteinExistence type="predicted"/>
<evidence type="ECO:0000313" key="2">
    <source>
        <dbReference type="Proteomes" id="UP000482487"/>
    </source>
</evidence>